<evidence type="ECO:0000313" key="3">
    <source>
        <dbReference type="Proteomes" id="UP000267821"/>
    </source>
</evidence>
<dbReference type="EMBL" id="ML121531">
    <property type="protein sequence ID" value="RPB27363.1"/>
    <property type="molecule type" value="Genomic_DNA"/>
</dbReference>
<protein>
    <submittedName>
        <fullName evidence="2">Uncharacterized protein</fullName>
    </submittedName>
</protein>
<dbReference type="InParanoid" id="A0A3N4LWU3"/>
<organism evidence="2 3">
    <name type="scientific">Terfezia boudieri ATCC MYA-4762</name>
    <dbReference type="NCBI Taxonomy" id="1051890"/>
    <lineage>
        <taxon>Eukaryota</taxon>
        <taxon>Fungi</taxon>
        <taxon>Dikarya</taxon>
        <taxon>Ascomycota</taxon>
        <taxon>Pezizomycotina</taxon>
        <taxon>Pezizomycetes</taxon>
        <taxon>Pezizales</taxon>
        <taxon>Pezizaceae</taxon>
        <taxon>Terfezia</taxon>
    </lineage>
</organism>
<keyword evidence="1" id="KW-0472">Membrane</keyword>
<dbReference type="Proteomes" id="UP000267821">
    <property type="component" value="Unassembled WGS sequence"/>
</dbReference>
<keyword evidence="3" id="KW-1185">Reference proteome</keyword>
<evidence type="ECO:0000256" key="1">
    <source>
        <dbReference type="SAM" id="Phobius"/>
    </source>
</evidence>
<reference evidence="2 3" key="1">
    <citation type="journal article" date="2018" name="Nat. Ecol. Evol.">
        <title>Pezizomycetes genomes reveal the molecular basis of ectomycorrhizal truffle lifestyle.</title>
        <authorList>
            <person name="Murat C."/>
            <person name="Payen T."/>
            <person name="Noel B."/>
            <person name="Kuo A."/>
            <person name="Morin E."/>
            <person name="Chen J."/>
            <person name="Kohler A."/>
            <person name="Krizsan K."/>
            <person name="Balestrini R."/>
            <person name="Da Silva C."/>
            <person name="Montanini B."/>
            <person name="Hainaut M."/>
            <person name="Levati E."/>
            <person name="Barry K.W."/>
            <person name="Belfiori B."/>
            <person name="Cichocki N."/>
            <person name="Clum A."/>
            <person name="Dockter R.B."/>
            <person name="Fauchery L."/>
            <person name="Guy J."/>
            <person name="Iotti M."/>
            <person name="Le Tacon F."/>
            <person name="Lindquist E.A."/>
            <person name="Lipzen A."/>
            <person name="Malagnac F."/>
            <person name="Mello A."/>
            <person name="Molinier V."/>
            <person name="Miyauchi S."/>
            <person name="Poulain J."/>
            <person name="Riccioni C."/>
            <person name="Rubini A."/>
            <person name="Sitrit Y."/>
            <person name="Splivallo R."/>
            <person name="Traeger S."/>
            <person name="Wang M."/>
            <person name="Zifcakova L."/>
            <person name="Wipf D."/>
            <person name="Zambonelli A."/>
            <person name="Paolocci F."/>
            <person name="Nowrousian M."/>
            <person name="Ottonello S."/>
            <person name="Baldrian P."/>
            <person name="Spatafora J.W."/>
            <person name="Henrissat B."/>
            <person name="Nagy L.G."/>
            <person name="Aury J.M."/>
            <person name="Wincker P."/>
            <person name="Grigoriev I.V."/>
            <person name="Bonfante P."/>
            <person name="Martin F.M."/>
        </authorList>
    </citation>
    <scope>NUCLEOTIDE SEQUENCE [LARGE SCALE GENOMIC DNA]</scope>
    <source>
        <strain evidence="2 3">ATCC MYA-4762</strain>
    </source>
</reference>
<feature type="transmembrane region" description="Helical" evidence="1">
    <location>
        <begin position="32"/>
        <end position="60"/>
    </location>
</feature>
<name>A0A3N4LWU3_9PEZI</name>
<accession>A0A3N4LWU3</accession>
<proteinExistence type="predicted"/>
<sequence length="82" mass="9096">MELIPVYIYACAHIHLGFAESLFLCNGGQFYILVLLCELGGLGGLGGSSSVIMVMMQVLWSILHTYEEGSVRIFTLNTVYYQ</sequence>
<keyword evidence="1" id="KW-1133">Transmembrane helix</keyword>
<gene>
    <name evidence="2" type="ORF">L211DRAFT_536575</name>
</gene>
<keyword evidence="1" id="KW-0812">Transmembrane</keyword>
<evidence type="ECO:0000313" key="2">
    <source>
        <dbReference type="EMBL" id="RPB27363.1"/>
    </source>
</evidence>
<dbReference type="AlphaFoldDB" id="A0A3N4LWU3"/>